<dbReference type="SUPFAM" id="SSF48498">
    <property type="entry name" value="Tetracyclin repressor-like, C-terminal domain"/>
    <property type="match status" value="1"/>
</dbReference>
<evidence type="ECO:0000256" key="1">
    <source>
        <dbReference type="ARBA" id="ARBA00023015"/>
    </source>
</evidence>
<dbReference type="PANTHER" id="PTHR30055:SF234">
    <property type="entry name" value="HTH-TYPE TRANSCRIPTIONAL REGULATOR BETI"/>
    <property type="match status" value="1"/>
</dbReference>
<dbReference type="PROSITE" id="PS50977">
    <property type="entry name" value="HTH_TETR_2"/>
    <property type="match status" value="1"/>
</dbReference>
<dbReference type="InterPro" id="IPR036271">
    <property type="entry name" value="Tet_transcr_reg_TetR-rel_C_sf"/>
</dbReference>
<feature type="DNA-binding region" description="H-T-H motif" evidence="4">
    <location>
        <begin position="65"/>
        <end position="84"/>
    </location>
</feature>
<evidence type="ECO:0000259" key="5">
    <source>
        <dbReference type="PROSITE" id="PS50977"/>
    </source>
</evidence>
<sequence length="225" mass="24471">MIPIRIGRSGSEPTEQLFRLTSRQITPGEGMSEKTRPLRTDARRNRERVLAAAEAVLAREGSGASMRAVAEAAGVGLGTIYRHFPTREALFTDIMAARMRQLAERSRELTEAADAGNAFFEFFTAVVDNAGRMRAVAEALADAGIDVKAGTSEVSEVSEAATALRTALGTLLERAQHHGRLRPDLHLPEALALLAAMCLAAERHQWDPAPRDRALAVLFDGFRPR</sequence>
<dbReference type="SUPFAM" id="SSF46689">
    <property type="entry name" value="Homeodomain-like"/>
    <property type="match status" value="1"/>
</dbReference>
<accession>A0A9W6UQ65</accession>
<dbReference type="InterPro" id="IPR049445">
    <property type="entry name" value="TetR_SbtR-like_C"/>
</dbReference>
<dbReference type="InterPro" id="IPR001647">
    <property type="entry name" value="HTH_TetR"/>
</dbReference>
<dbReference type="AlphaFoldDB" id="A0A9W6UQ65"/>
<dbReference type="Pfam" id="PF21597">
    <property type="entry name" value="TetR_C_43"/>
    <property type="match status" value="1"/>
</dbReference>
<dbReference type="InterPro" id="IPR050109">
    <property type="entry name" value="HTH-type_TetR-like_transc_reg"/>
</dbReference>
<evidence type="ECO:0000313" key="6">
    <source>
        <dbReference type="EMBL" id="GLW56098.1"/>
    </source>
</evidence>
<dbReference type="InterPro" id="IPR009057">
    <property type="entry name" value="Homeodomain-like_sf"/>
</dbReference>
<comment type="caution">
    <text evidence="6">The sequence shown here is derived from an EMBL/GenBank/DDBJ whole genome shotgun (WGS) entry which is preliminary data.</text>
</comment>
<evidence type="ECO:0000256" key="4">
    <source>
        <dbReference type="PROSITE-ProRule" id="PRU00335"/>
    </source>
</evidence>
<proteinExistence type="predicted"/>
<keyword evidence="3" id="KW-0804">Transcription</keyword>
<dbReference type="GO" id="GO:0000976">
    <property type="term" value="F:transcription cis-regulatory region binding"/>
    <property type="evidence" value="ECO:0007669"/>
    <property type="project" value="TreeGrafter"/>
</dbReference>
<feature type="domain" description="HTH tetR-type" evidence="5">
    <location>
        <begin position="43"/>
        <end position="102"/>
    </location>
</feature>
<gene>
    <name evidence="6" type="ORF">Kpho01_41090</name>
</gene>
<dbReference type="PANTHER" id="PTHR30055">
    <property type="entry name" value="HTH-TYPE TRANSCRIPTIONAL REGULATOR RUTR"/>
    <property type="match status" value="1"/>
</dbReference>
<reference evidence="6" key="1">
    <citation type="submission" date="2023-02" db="EMBL/GenBank/DDBJ databases">
        <title>Kitasatospora phosalacinea NBRC 14362.</title>
        <authorList>
            <person name="Ichikawa N."/>
            <person name="Sato H."/>
            <person name="Tonouchi N."/>
        </authorList>
    </citation>
    <scope>NUCLEOTIDE SEQUENCE</scope>
    <source>
        <strain evidence="6">NBRC 14362</strain>
    </source>
</reference>
<dbReference type="PRINTS" id="PR00455">
    <property type="entry name" value="HTHTETR"/>
</dbReference>
<dbReference type="EMBL" id="BSRX01000024">
    <property type="protein sequence ID" value="GLW56098.1"/>
    <property type="molecule type" value="Genomic_DNA"/>
</dbReference>
<dbReference type="Gene3D" id="1.10.357.10">
    <property type="entry name" value="Tetracycline Repressor, domain 2"/>
    <property type="match status" value="1"/>
</dbReference>
<dbReference type="GO" id="GO:0003700">
    <property type="term" value="F:DNA-binding transcription factor activity"/>
    <property type="evidence" value="ECO:0007669"/>
    <property type="project" value="TreeGrafter"/>
</dbReference>
<keyword evidence="2 4" id="KW-0238">DNA-binding</keyword>
<evidence type="ECO:0000313" key="7">
    <source>
        <dbReference type="Proteomes" id="UP001165143"/>
    </source>
</evidence>
<protein>
    <submittedName>
        <fullName evidence="6">TetR family transcriptional regulator</fullName>
    </submittedName>
</protein>
<dbReference type="Proteomes" id="UP001165143">
    <property type="component" value="Unassembled WGS sequence"/>
</dbReference>
<dbReference type="Pfam" id="PF00440">
    <property type="entry name" value="TetR_N"/>
    <property type="match status" value="1"/>
</dbReference>
<evidence type="ECO:0000256" key="2">
    <source>
        <dbReference type="ARBA" id="ARBA00023125"/>
    </source>
</evidence>
<evidence type="ECO:0000256" key="3">
    <source>
        <dbReference type="ARBA" id="ARBA00023163"/>
    </source>
</evidence>
<organism evidence="6 7">
    <name type="scientific">Kitasatospora phosalacinea</name>
    <dbReference type="NCBI Taxonomy" id="2065"/>
    <lineage>
        <taxon>Bacteria</taxon>
        <taxon>Bacillati</taxon>
        <taxon>Actinomycetota</taxon>
        <taxon>Actinomycetes</taxon>
        <taxon>Kitasatosporales</taxon>
        <taxon>Streptomycetaceae</taxon>
        <taxon>Kitasatospora</taxon>
    </lineage>
</organism>
<name>A0A9W6UQ65_9ACTN</name>
<keyword evidence="1" id="KW-0805">Transcription regulation</keyword>